<keyword evidence="10" id="KW-0482">Metalloprotease</keyword>
<evidence type="ECO:0000256" key="10">
    <source>
        <dbReference type="ARBA" id="ARBA00023049"/>
    </source>
</evidence>
<dbReference type="RefSeq" id="WP_104358343.1">
    <property type="nucleotide sequence ID" value="NZ_CP064338.1"/>
</dbReference>
<reference evidence="12 13" key="1">
    <citation type="submission" date="2018-02" db="EMBL/GenBank/DDBJ databases">
        <title>Reclassifiation of [Polyangium] brachysporum DSM 7029 as Guopingzhaonella breviflexa gen. nov., sp. nov., a member of the family Comamonadaceae.</title>
        <authorList>
            <person name="Tang B."/>
        </authorList>
    </citation>
    <scope>NUCLEOTIDE SEQUENCE [LARGE SCALE GENOMIC DNA]</scope>
    <source>
        <strain evidence="12 13">DSM 15344</strain>
    </source>
</reference>
<comment type="cofactor">
    <cofactor evidence="1">
        <name>Zn(2+)</name>
        <dbReference type="ChEBI" id="CHEBI:29105"/>
    </cofactor>
</comment>
<keyword evidence="7" id="KW-0378">Hydrolase</keyword>
<proteinExistence type="inferred from homology"/>
<evidence type="ECO:0000256" key="5">
    <source>
        <dbReference type="ARBA" id="ARBA00022692"/>
    </source>
</evidence>
<sequence length="741" mass="81419">MSGWALTAAIVLLAWLAPMVARLRELASLRLPGRIERRVAPVRAQPAVDDLFQPLEAELLALGFRFSHATQWRAVPRELTPWRPVRVYVHAQYPILAQVMAPGLLELPNLHALVMLAQVREGLMVGSSNLPWSVVPPDPQLLRTAGEGHASVKEQYEAQLAAMRAEGLPDFLPWGEPEQIEARLTDYENRTIQAAVGQGWCRPDGEALCVSLRRLPELFVWTARRTRLLRRTLAALPDDSVALKRAAPLERSLLIYAAGKLAPRPAPLPPVQWALYGGSCLLFLLLAWLVFDLTLAACLLVVVALHEAGHYLAMRAFGYRRTQMLMLPLVGGVAFGEASRPDAWHRALVALAGPVPGLLLGLALLWAVPAGGATALLAWLLVFINALNLLPFAPLDGGQVLEALLPARHAAVRIGLEALAACGLLALAWWFGSPLLLVLLVLRVLGWGGLWRQLQFERWYRRAAARMRPADAKAAVRLSFQLLERLLPARASLAQRVRMVDEWLDRLRDKPMAVPRKAGLAVLYAVLLALPVAGLPRLLAHAQLSFLSEEERLVQPGLERARQAREMDIAALARAVDVAAGTRAPASSLALESLATRTGRALPDEVHALYQSGDGLRAADGLELHAVADVRPLRDNRPRLVAQLTRELRERHPQRPGAVPIACETDPDRPCFLPLDQVAQWLQVGSWQGDPLLLHPQPHPDGRWRLVLLAADEARLTELPALRVLLESSYLRQGGPAVPAR</sequence>
<evidence type="ECO:0000256" key="8">
    <source>
        <dbReference type="ARBA" id="ARBA00022833"/>
    </source>
</evidence>
<comment type="subcellular location">
    <subcellularLocation>
        <location evidence="2">Membrane</location>
        <topology evidence="2">Multi-pass membrane protein</topology>
    </subcellularLocation>
</comment>
<dbReference type="CDD" id="cd06160">
    <property type="entry name" value="S2P-M50_like_2"/>
    <property type="match status" value="1"/>
</dbReference>
<accession>A0A2S5T208</accession>
<dbReference type="GO" id="GO:0006508">
    <property type="term" value="P:proteolysis"/>
    <property type="evidence" value="ECO:0007669"/>
    <property type="project" value="UniProtKB-KW"/>
</dbReference>
<comment type="caution">
    <text evidence="12">The sequence shown here is derived from an EMBL/GenBank/DDBJ whole genome shotgun (WGS) entry which is preliminary data.</text>
</comment>
<evidence type="ECO:0000313" key="12">
    <source>
        <dbReference type="EMBL" id="PPE68982.1"/>
    </source>
</evidence>
<evidence type="ECO:0000256" key="1">
    <source>
        <dbReference type="ARBA" id="ARBA00001947"/>
    </source>
</evidence>
<evidence type="ECO:0000256" key="11">
    <source>
        <dbReference type="ARBA" id="ARBA00023136"/>
    </source>
</evidence>
<dbReference type="GO" id="GO:0008237">
    <property type="term" value="F:metallopeptidase activity"/>
    <property type="evidence" value="ECO:0007669"/>
    <property type="project" value="UniProtKB-KW"/>
</dbReference>
<evidence type="ECO:0000256" key="9">
    <source>
        <dbReference type="ARBA" id="ARBA00022989"/>
    </source>
</evidence>
<keyword evidence="11" id="KW-0472">Membrane</keyword>
<evidence type="ECO:0000256" key="6">
    <source>
        <dbReference type="ARBA" id="ARBA00022723"/>
    </source>
</evidence>
<dbReference type="InterPro" id="IPR008915">
    <property type="entry name" value="Peptidase_M50"/>
</dbReference>
<dbReference type="Proteomes" id="UP000239406">
    <property type="component" value="Unassembled WGS sequence"/>
</dbReference>
<protein>
    <submittedName>
        <fullName evidence="12">Uncharacterized protein</fullName>
    </submittedName>
</protein>
<dbReference type="PANTHER" id="PTHR39188">
    <property type="entry name" value="MEMBRANE-ASSOCIATED ZINC METALLOPROTEASE M50B"/>
    <property type="match status" value="1"/>
</dbReference>
<gene>
    <name evidence="12" type="ORF">C1702_14030</name>
</gene>
<keyword evidence="4" id="KW-0645">Protease</keyword>
<keyword evidence="8" id="KW-0862">Zinc</keyword>
<evidence type="ECO:0000256" key="7">
    <source>
        <dbReference type="ARBA" id="ARBA00022801"/>
    </source>
</evidence>
<dbReference type="Pfam" id="PF02163">
    <property type="entry name" value="Peptidase_M50"/>
    <property type="match status" value="1"/>
</dbReference>
<evidence type="ECO:0000256" key="3">
    <source>
        <dbReference type="ARBA" id="ARBA00007931"/>
    </source>
</evidence>
<comment type="similarity">
    <text evidence="3">Belongs to the peptidase M50B family.</text>
</comment>
<dbReference type="EMBL" id="PSNY01000016">
    <property type="protein sequence ID" value="PPE68982.1"/>
    <property type="molecule type" value="Genomic_DNA"/>
</dbReference>
<evidence type="ECO:0000313" key="13">
    <source>
        <dbReference type="Proteomes" id="UP000239406"/>
    </source>
</evidence>
<evidence type="ECO:0000256" key="2">
    <source>
        <dbReference type="ARBA" id="ARBA00004141"/>
    </source>
</evidence>
<dbReference type="GO" id="GO:0046872">
    <property type="term" value="F:metal ion binding"/>
    <property type="evidence" value="ECO:0007669"/>
    <property type="project" value="UniProtKB-KW"/>
</dbReference>
<evidence type="ECO:0000256" key="4">
    <source>
        <dbReference type="ARBA" id="ARBA00022670"/>
    </source>
</evidence>
<keyword evidence="6" id="KW-0479">Metal-binding</keyword>
<name>A0A2S5T208_9BURK</name>
<dbReference type="PANTHER" id="PTHR39188:SF3">
    <property type="entry name" value="STAGE IV SPORULATION PROTEIN FB"/>
    <property type="match status" value="1"/>
</dbReference>
<keyword evidence="9" id="KW-1133">Transmembrane helix</keyword>
<dbReference type="AlphaFoldDB" id="A0A2S5T208"/>
<keyword evidence="13" id="KW-1185">Reference proteome</keyword>
<dbReference type="GO" id="GO:0016020">
    <property type="term" value="C:membrane"/>
    <property type="evidence" value="ECO:0007669"/>
    <property type="project" value="UniProtKB-SubCell"/>
</dbReference>
<organism evidence="12 13">
    <name type="scientific">Caldimonas thermodepolymerans</name>
    <dbReference type="NCBI Taxonomy" id="215580"/>
    <lineage>
        <taxon>Bacteria</taxon>
        <taxon>Pseudomonadati</taxon>
        <taxon>Pseudomonadota</taxon>
        <taxon>Betaproteobacteria</taxon>
        <taxon>Burkholderiales</taxon>
        <taxon>Sphaerotilaceae</taxon>
        <taxon>Caldimonas</taxon>
    </lineage>
</organism>
<keyword evidence="5" id="KW-0812">Transmembrane</keyword>